<keyword evidence="2" id="KW-1185">Reference proteome</keyword>
<accession>A0ACC3SX14</accession>
<comment type="caution">
    <text evidence="1">The sequence shown here is derived from an EMBL/GenBank/DDBJ whole genome shotgun (WGS) entry which is preliminary data.</text>
</comment>
<protein>
    <submittedName>
        <fullName evidence="1">OPT oligopeptide transporter protein-domain-containing protein</fullName>
    </submittedName>
</protein>
<reference evidence="2" key="1">
    <citation type="journal article" date="2024" name="Front. Bioeng. Biotechnol.">
        <title>Genome-scale model development and genomic sequencing of the oleaginous clade Lipomyces.</title>
        <authorList>
            <person name="Czajka J.J."/>
            <person name="Han Y."/>
            <person name="Kim J."/>
            <person name="Mondo S.J."/>
            <person name="Hofstad B.A."/>
            <person name="Robles A."/>
            <person name="Haridas S."/>
            <person name="Riley R."/>
            <person name="LaButti K."/>
            <person name="Pangilinan J."/>
            <person name="Andreopoulos W."/>
            <person name="Lipzen A."/>
            <person name="Yan J."/>
            <person name="Wang M."/>
            <person name="Ng V."/>
            <person name="Grigoriev I.V."/>
            <person name="Spatafora J.W."/>
            <person name="Magnuson J.K."/>
            <person name="Baker S.E."/>
            <person name="Pomraning K.R."/>
        </authorList>
    </citation>
    <scope>NUCLEOTIDE SEQUENCE [LARGE SCALE GENOMIC DNA]</scope>
    <source>
        <strain evidence="2">CBS 7786</strain>
    </source>
</reference>
<evidence type="ECO:0000313" key="2">
    <source>
        <dbReference type="Proteomes" id="UP001433508"/>
    </source>
</evidence>
<proteinExistence type="predicted"/>
<name>A0ACC3SX14_LIPKO</name>
<evidence type="ECO:0000313" key="1">
    <source>
        <dbReference type="EMBL" id="KAK9236186.1"/>
    </source>
</evidence>
<gene>
    <name evidence="1" type="ORF">V1525DRAFT_231549</name>
</gene>
<sequence length="852" mass="96772">MSSVEDIDEKKVAVQVQVDDKGSFVDGTSREKIVARIKAMNKVGHTTDVDTLADKASAFLYEKVMEITVEESIDILQNAIKYHNGDVNFPTETLHKIRLLVAGPEAYQEDLDTYELDAKLEATVIKYHSPYPEVRAVTDPYDDPTIPVETFRAYLLGIIWVAIGSFVNEFFAFRQPSLKLPSTVIQLFLFPCGKLAQLLPDWGFSLFGKRYTLNPGPWTHKEQMLATLMVNVAASTSNFMSFTVTMRSHLFFGYRWVDFGFIFLLNFSSLFFGYGLAGLVRKIVIFPVNAVFPTVLPILALNRALTMKEQPSIINGWKISRQKFFFTVFAASFLYFFIPSYIFQALSTFNWMTWISPKNINLAMVTGSFIGIGINPIPTFDWAVINYSNCLVVPFFAFINKFSGIILSGIVVMAMYWTNYKWTAYLPINANTIYDRNGKTYNLSKILVGGQFNEEKYLNYSTPYMSAGNLVGTGGLWALYTCAFAYVCITEYKMVWRALKLYAKTLRHPFRKALDDYDDPHSRMMSVYPEVPDWWFLAIFLIGIATGLIGLLYYPTTVPIWSVVMIFLFNMAMLIPTSIIFATTGYQMGFGAFSVILAGYMDPGNAMTNMVIRMYGYNIDEQADSFVSDQKIAHYAKIPQRAVFRCQLVATFIQCMCTIGAVEALFKSVKNFCSPTQVDKFVCAFPRTVYSDSIMFGIINPERVLTTLYPALKHCFYIGPLVAIPFGILKLKYPERMKSIHPVLIISGCAFWGWSYNLTYYIGGVYASFAFMFYLRRYYTAWWTKYNYILTSGLSAGVAFSGIVIFLSLQYTQTKFKWWGNTVYANGVDYARAVGRLAVPEEGFGLKVGEFH</sequence>
<dbReference type="EMBL" id="MU971394">
    <property type="protein sequence ID" value="KAK9236186.1"/>
    <property type="molecule type" value="Genomic_DNA"/>
</dbReference>
<organism evidence="1 2">
    <name type="scientific">Lipomyces kononenkoae</name>
    <name type="common">Yeast</name>
    <dbReference type="NCBI Taxonomy" id="34357"/>
    <lineage>
        <taxon>Eukaryota</taxon>
        <taxon>Fungi</taxon>
        <taxon>Dikarya</taxon>
        <taxon>Ascomycota</taxon>
        <taxon>Saccharomycotina</taxon>
        <taxon>Lipomycetes</taxon>
        <taxon>Lipomycetales</taxon>
        <taxon>Lipomycetaceae</taxon>
        <taxon>Lipomyces</taxon>
    </lineage>
</organism>
<dbReference type="Proteomes" id="UP001433508">
    <property type="component" value="Unassembled WGS sequence"/>
</dbReference>